<organism evidence="6">
    <name type="scientific">Demequina capsici</name>
    <dbReference type="NCBI Taxonomy" id="3075620"/>
    <lineage>
        <taxon>Bacteria</taxon>
        <taxon>Bacillati</taxon>
        <taxon>Actinomycetota</taxon>
        <taxon>Actinomycetes</taxon>
        <taxon>Micrococcales</taxon>
        <taxon>Demequinaceae</taxon>
        <taxon>Demequina</taxon>
    </lineage>
</organism>
<comment type="similarity">
    <text evidence="1">Belongs to the bacterial solute-binding protein ModA family.</text>
</comment>
<keyword evidence="3 5" id="KW-0732">Signal</keyword>
<dbReference type="GO" id="GO:0030973">
    <property type="term" value="F:molybdate ion binding"/>
    <property type="evidence" value="ECO:0007669"/>
    <property type="project" value="TreeGrafter"/>
</dbReference>
<dbReference type="Proteomes" id="UP001303408">
    <property type="component" value="Chromosome"/>
</dbReference>
<evidence type="ECO:0000256" key="1">
    <source>
        <dbReference type="ARBA" id="ARBA00009175"/>
    </source>
</evidence>
<dbReference type="AlphaFoldDB" id="A0AA96FGY5"/>
<evidence type="ECO:0000256" key="2">
    <source>
        <dbReference type="ARBA" id="ARBA00022723"/>
    </source>
</evidence>
<name>A0AA96FGY5_9MICO</name>
<reference evidence="6" key="1">
    <citation type="submission" date="2023-09" db="EMBL/GenBank/DDBJ databases">
        <title>Demequina sp. a novel bacteria isolated from Capsicum annuum.</title>
        <authorList>
            <person name="Humaira Z."/>
            <person name="Lee J."/>
            <person name="Cho D."/>
        </authorList>
    </citation>
    <scope>NUCLEOTIDE SEQUENCE</scope>
    <source>
        <strain evidence="6">PMTSA13</strain>
    </source>
</reference>
<dbReference type="GO" id="GO:0015689">
    <property type="term" value="P:molybdate ion transport"/>
    <property type="evidence" value="ECO:0007669"/>
    <property type="project" value="InterPro"/>
</dbReference>
<evidence type="ECO:0000313" key="6">
    <source>
        <dbReference type="EMBL" id="WNM28340.1"/>
    </source>
</evidence>
<protein>
    <submittedName>
        <fullName evidence="6">Molybdate ABC transporter substrate-binding protein</fullName>
    </submittedName>
</protein>
<dbReference type="Pfam" id="PF13531">
    <property type="entry name" value="SBP_bac_11"/>
    <property type="match status" value="1"/>
</dbReference>
<feature type="binding site" evidence="4">
    <location>
        <position position="53"/>
    </location>
    <ligand>
        <name>molybdate</name>
        <dbReference type="ChEBI" id="CHEBI:36264"/>
    </ligand>
</feature>
<dbReference type="SUPFAM" id="SSF53850">
    <property type="entry name" value="Periplasmic binding protein-like II"/>
    <property type="match status" value="1"/>
</dbReference>
<feature type="signal peptide" evidence="5">
    <location>
        <begin position="1"/>
        <end position="28"/>
    </location>
</feature>
<feature type="chain" id="PRO_5041658051" evidence="5">
    <location>
        <begin position="29"/>
        <end position="265"/>
    </location>
</feature>
<dbReference type="EMBL" id="CP134880">
    <property type="protein sequence ID" value="WNM28340.1"/>
    <property type="molecule type" value="Genomic_DNA"/>
</dbReference>
<evidence type="ECO:0000256" key="4">
    <source>
        <dbReference type="PIRSR" id="PIRSR004846-1"/>
    </source>
</evidence>
<dbReference type="InterPro" id="IPR005950">
    <property type="entry name" value="ModA"/>
</dbReference>
<keyword evidence="4" id="KW-0500">Molybdenum</keyword>
<dbReference type="Gene3D" id="3.40.190.10">
    <property type="entry name" value="Periplasmic binding protein-like II"/>
    <property type="match status" value="2"/>
</dbReference>
<dbReference type="PROSITE" id="PS51257">
    <property type="entry name" value="PROKAR_LIPOPROTEIN"/>
    <property type="match status" value="1"/>
</dbReference>
<feature type="binding site" evidence="4">
    <location>
        <position position="182"/>
    </location>
    <ligand>
        <name>molybdate</name>
        <dbReference type="ChEBI" id="CHEBI:36264"/>
    </ligand>
</feature>
<dbReference type="RefSeq" id="WP_313544743.1">
    <property type="nucleotide sequence ID" value="NZ_CP134880.1"/>
</dbReference>
<dbReference type="InterPro" id="IPR050682">
    <property type="entry name" value="ModA/WtpA"/>
</dbReference>
<evidence type="ECO:0000256" key="3">
    <source>
        <dbReference type="ARBA" id="ARBA00022729"/>
    </source>
</evidence>
<sequence length="265" mass="26041">MTGPRRPRAAASASLMLLAALSLSACTAADAGTEPTSGAAVAPQTVTVLAAASLTDVFTEIADDFEAAHPGVKVSLSFAGSSTLAEQVLEGAPADVLATANGATMAQVADQIGTDPQIFATNTLTIAVPSGDPAGIGGLADLTRDDVRLVVCAPQVPCGAATQKVADAEGVTLSPVSEESNVTDVLGKVASGEADAGIVYVTDLARADGVEQVALDGADAAVNLYPITSLPGGDGRPTSLADAFVQAVLSDAGQAVLARAGFGAP</sequence>
<dbReference type="PIRSF" id="PIRSF004846">
    <property type="entry name" value="ModA"/>
    <property type="match status" value="1"/>
</dbReference>
<evidence type="ECO:0000256" key="5">
    <source>
        <dbReference type="SAM" id="SignalP"/>
    </source>
</evidence>
<keyword evidence="2 4" id="KW-0479">Metal-binding</keyword>
<dbReference type="PANTHER" id="PTHR30632:SF0">
    <property type="entry name" value="SULFATE-BINDING PROTEIN"/>
    <property type="match status" value="1"/>
</dbReference>
<dbReference type="PANTHER" id="PTHR30632">
    <property type="entry name" value="MOLYBDATE-BINDING PERIPLASMIC PROTEIN"/>
    <property type="match status" value="1"/>
</dbReference>
<accession>A0AA96FGY5</accession>
<dbReference type="KEGG" id="dcp:RN607_04880"/>
<proteinExistence type="inferred from homology"/>
<feature type="binding site" evidence="4">
    <location>
        <position position="200"/>
    </location>
    <ligand>
        <name>molybdate</name>
        <dbReference type="ChEBI" id="CHEBI:36264"/>
    </ligand>
</feature>
<dbReference type="NCBIfam" id="TIGR01256">
    <property type="entry name" value="modA"/>
    <property type="match status" value="1"/>
</dbReference>
<gene>
    <name evidence="6" type="primary">modA</name>
    <name evidence="6" type="ORF">RN607_04880</name>
</gene>
<feature type="binding site" evidence="4">
    <location>
        <position position="81"/>
    </location>
    <ligand>
        <name>molybdate</name>
        <dbReference type="ChEBI" id="CHEBI:36264"/>
    </ligand>
</feature>
<dbReference type="GO" id="GO:0046872">
    <property type="term" value="F:metal ion binding"/>
    <property type="evidence" value="ECO:0007669"/>
    <property type="project" value="UniProtKB-KW"/>
</dbReference>